<dbReference type="InterPro" id="IPR045257">
    <property type="entry name" value="E2/Pdx1"/>
</dbReference>
<reference evidence="2" key="1">
    <citation type="submission" date="2020-11" db="EMBL/GenBank/DDBJ databases">
        <title>Sequencing the genomes of 1000 actinobacteria strains.</title>
        <authorList>
            <person name="Klenk H.-P."/>
        </authorList>
    </citation>
    <scope>NUCLEOTIDE SEQUENCE</scope>
    <source>
        <strain evidence="2">DSM 43175</strain>
    </source>
</reference>
<dbReference type="GO" id="GO:0045254">
    <property type="term" value="C:pyruvate dehydrogenase complex"/>
    <property type="evidence" value="ECO:0007669"/>
    <property type="project" value="InterPro"/>
</dbReference>
<keyword evidence="2" id="KW-0012">Acyltransferase</keyword>
<protein>
    <submittedName>
        <fullName evidence="2">Pyruvate/2-oxoglutarate dehydrogenase complex dihydrolipoamide acyltransferase (E2) component</fullName>
    </submittedName>
</protein>
<dbReference type="RefSeq" id="WP_197009779.1">
    <property type="nucleotide sequence ID" value="NZ_BAABES010000007.1"/>
</dbReference>
<dbReference type="EMBL" id="JADOUA010000001">
    <property type="protein sequence ID" value="MBG6086840.1"/>
    <property type="molecule type" value="Genomic_DNA"/>
</dbReference>
<dbReference type="AlphaFoldDB" id="A0A931GGY3"/>
<sequence>MSTAVPERRHTHVFLAHNRRAHPCHIDTEVDMTGVVRDRAAGGASFVSYVILAAGRVMARRPDANVVVRGRIAPRVTPRAGVDVKLAVDTALRGRRIVATTVIRDAHLADLAGIQKEVARLRDLDVATAPEYAGVRLLHRLPVPLGRLLFGAAARRGRLGTVAVSSLGHRPVNAFFACGGPPVTLGVGRVRDIPAVRDGRVAVVPGMRLSLTFDHRVIDGAEAADILADLKRELEADAF</sequence>
<keyword evidence="2" id="KW-0808">Transferase</keyword>
<dbReference type="Proteomes" id="UP000614047">
    <property type="component" value="Unassembled WGS sequence"/>
</dbReference>
<dbReference type="InterPro" id="IPR001078">
    <property type="entry name" value="2-oxoacid_DH_actylTfrase"/>
</dbReference>
<feature type="domain" description="2-oxoacid dehydrogenase acyltransferase catalytic" evidence="1">
    <location>
        <begin position="160"/>
        <end position="235"/>
    </location>
</feature>
<keyword evidence="3" id="KW-1185">Reference proteome</keyword>
<dbReference type="SUPFAM" id="SSF52777">
    <property type="entry name" value="CoA-dependent acyltransferases"/>
    <property type="match status" value="1"/>
</dbReference>
<dbReference type="Gene3D" id="3.30.559.10">
    <property type="entry name" value="Chloramphenicol acetyltransferase-like domain"/>
    <property type="match status" value="1"/>
</dbReference>
<evidence type="ECO:0000259" key="1">
    <source>
        <dbReference type="Pfam" id="PF00198"/>
    </source>
</evidence>
<dbReference type="GO" id="GO:0016746">
    <property type="term" value="F:acyltransferase activity"/>
    <property type="evidence" value="ECO:0007669"/>
    <property type="project" value="UniProtKB-KW"/>
</dbReference>
<evidence type="ECO:0000313" key="2">
    <source>
        <dbReference type="EMBL" id="MBG6086840.1"/>
    </source>
</evidence>
<dbReference type="GO" id="GO:0006086">
    <property type="term" value="P:pyruvate decarboxylation to acetyl-CoA"/>
    <property type="evidence" value="ECO:0007669"/>
    <property type="project" value="InterPro"/>
</dbReference>
<name>A0A931GGY3_9ACTN</name>
<keyword evidence="2" id="KW-0670">Pyruvate</keyword>
<evidence type="ECO:0000313" key="3">
    <source>
        <dbReference type="Proteomes" id="UP000614047"/>
    </source>
</evidence>
<dbReference type="InterPro" id="IPR023213">
    <property type="entry name" value="CAT-like_dom_sf"/>
</dbReference>
<accession>A0A931GGY3</accession>
<dbReference type="PANTHER" id="PTHR23151">
    <property type="entry name" value="DIHYDROLIPOAMIDE ACETYL/SUCCINYL-TRANSFERASE-RELATED"/>
    <property type="match status" value="1"/>
</dbReference>
<organism evidence="2 3">
    <name type="scientific">Actinomadura viridis</name>
    <dbReference type="NCBI Taxonomy" id="58110"/>
    <lineage>
        <taxon>Bacteria</taxon>
        <taxon>Bacillati</taxon>
        <taxon>Actinomycetota</taxon>
        <taxon>Actinomycetes</taxon>
        <taxon>Streptosporangiales</taxon>
        <taxon>Thermomonosporaceae</taxon>
        <taxon>Actinomadura</taxon>
    </lineage>
</organism>
<comment type="caution">
    <text evidence="2">The sequence shown here is derived from an EMBL/GenBank/DDBJ whole genome shotgun (WGS) entry which is preliminary data.</text>
</comment>
<dbReference type="Pfam" id="PF00198">
    <property type="entry name" value="2-oxoacid_dh"/>
    <property type="match status" value="1"/>
</dbReference>
<proteinExistence type="predicted"/>
<gene>
    <name evidence="2" type="ORF">IW256_000953</name>
</gene>
<dbReference type="PANTHER" id="PTHR23151:SF90">
    <property type="entry name" value="DIHYDROLIPOYLLYSINE-RESIDUE ACETYLTRANSFERASE COMPONENT OF PYRUVATE DEHYDROGENASE COMPLEX, MITOCHONDRIAL-RELATED"/>
    <property type="match status" value="1"/>
</dbReference>